<dbReference type="EMBL" id="QREV01000011">
    <property type="protein sequence ID" value="RDU49897.1"/>
    <property type="molecule type" value="Genomic_DNA"/>
</dbReference>
<dbReference type="Pfam" id="PF11188">
    <property type="entry name" value="DUF2975"/>
    <property type="match status" value="1"/>
</dbReference>
<keyword evidence="1" id="KW-0812">Transmembrane</keyword>
<reference evidence="3 4" key="1">
    <citation type="submission" date="2018-07" db="EMBL/GenBank/DDBJ databases">
        <title>Parabacteroides acidifaciens nov. sp., isolated from human feces.</title>
        <authorList>
            <person name="Wang Y.J."/>
        </authorList>
    </citation>
    <scope>NUCLEOTIDE SEQUENCE [LARGE SCALE GENOMIC DNA]</scope>
    <source>
        <strain evidence="3 4">426-9</strain>
    </source>
</reference>
<name>A0A3D8HH35_9BACT</name>
<protein>
    <submittedName>
        <fullName evidence="3">DUF2975 domain-containing protein</fullName>
    </submittedName>
</protein>
<keyword evidence="1" id="KW-1133">Transmembrane helix</keyword>
<proteinExistence type="predicted"/>
<keyword evidence="5" id="KW-1185">Reference proteome</keyword>
<evidence type="ECO:0000313" key="3">
    <source>
        <dbReference type="EMBL" id="RDU49897.1"/>
    </source>
</evidence>
<sequence length="213" mass="23869">MKNSIRLFCILLGVCYILSIGNGFLEFAEGWSEASHDVIEQKDGEEIHRVNLDLKPLADNIFPDTLQLSSGDKYPYQLSAVTVAHKTSDTYQLVSALMGFIGTPVILGLGVWALLSFAYFIRDVQRQQIFIRPNIRRLRVICVALVLVGVLENLFSGIDSYLLLKQSGIAFPGYSVADFAFEYRTFFIALLFGLFAEIFALGVKLKEEQELTV</sequence>
<dbReference type="RefSeq" id="WP_115498890.1">
    <property type="nucleotide sequence ID" value="NZ_JACRTI010000011.1"/>
</dbReference>
<evidence type="ECO:0000313" key="5">
    <source>
        <dbReference type="Proteomes" id="UP000629596"/>
    </source>
</evidence>
<accession>A0A3D8HH35</accession>
<evidence type="ECO:0000256" key="1">
    <source>
        <dbReference type="SAM" id="Phobius"/>
    </source>
</evidence>
<reference evidence="2 5" key="2">
    <citation type="submission" date="2020-08" db="EMBL/GenBank/DDBJ databases">
        <title>Genome public.</title>
        <authorList>
            <person name="Liu C."/>
            <person name="Sun Q."/>
        </authorList>
    </citation>
    <scope>NUCLEOTIDE SEQUENCE [LARGE SCALE GENOMIC DNA]</scope>
    <source>
        <strain evidence="2 5">426_9</strain>
    </source>
</reference>
<dbReference type="InterPro" id="IPR021354">
    <property type="entry name" value="DUF2975"/>
</dbReference>
<feature type="transmembrane region" description="Helical" evidence="1">
    <location>
        <begin position="140"/>
        <end position="163"/>
    </location>
</feature>
<dbReference type="EMBL" id="JACRTI010000011">
    <property type="protein sequence ID" value="MBC8601402.1"/>
    <property type="molecule type" value="Genomic_DNA"/>
</dbReference>
<dbReference type="Proteomes" id="UP000256321">
    <property type="component" value="Unassembled WGS sequence"/>
</dbReference>
<evidence type="ECO:0000313" key="2">
    <source>
        <dbReference type="EMBL" id="MBC8601402.1"/>
    </source>
</evidence>
<organism evidence="3 4">
    <name type="scientific">Parabacteroides acidifaciens</name>
    <dbReference type="NCBI Taxonomy" id="2290935"/>
    <lineage>
        <taxon>Bacteria</taxon>
        <taxon>Pseudomonadati</taxon>
        <taxon>Bacteroidota</taxon>
        <taxon>Bacteroidia</taxon>
        <taxon>Bacteroidales</taxon>
        <taxon>Tannerellaceae</taxon>
        <taxon>Parabacteroides</taxon>
    </lineage>
</organism>
<dbReference type="AlphaFoldDB" id="A0A3D8HH35"/>
<feature type="transmembrane region" description="Helical" evidence="1">
    <location>
        <begin position="96"/>
        <end position="120"/>
    </location>
</feature>
<keyword evidence="1" id="KW-0472">Membrane</keyword>
<gene>
    <name evidence="3" type="ORF">DWU89_06810</name>
    <name evidence="2" type="ORF">H8784_06655</name>
</gene>
<dbReference type="Proteomes" id="UP000629596">
    <property type="component" value="Unassembled WGS sequence"/>
</dbReference>
<feature type="transmembrane region" description="Helical" evidence="1">
    <location>
        <begin position="183"/>
        <end position="203"/>
    </location>
</feature>
<evidence type="ECO:0000313" key="4">
    <source>
        <dbReference type="Proteomes" id="UP000256321"/>
    </source>
</evidence>
<comment type="caution">
    <text evidence="3">The sequence shown here is derived from an EMBL/GenBank/DDBJ whole genome shotgun (WGS) entry which is preliminary data.</text>
</comment>